<keyword evidence="3" id="KW-1003">Cell membrane</keyword>
<dbReference type="SUPFAM" id="SSF161098">
    <property type="entry name" value="MetI-like"/>
    <property type="match status" value="1"/>
</dbReference>
<dbReference type="InterPro" id="IPR035906">
    <property type="entry name" value="MetI-like_sf"/>
</dbReference>
<dbReference type="PANTHER" id="PTHR30193">
    <property type="entry name" value="ABC TRANSPORTER PERMEASE PROTEIN"/>
    <property type="match status" value="1"/>
</dbReference>
<proteinExistence type="inferred from homology"/>
<feature type="transmembrane region" description="Helical" evidence="7">
    <location>
        <begin position="299"/>
        <end position="318"/>
    </location>
</feature>
<evidence type="ECO:0000256" key="2">
    <source>
        <dbReference type="ARBA" id="ARBA00022448"/>
    </source>
</evidence>
<feature type="domain" description="ABC transmembrane type-1" evidence="8">
    <location>
        <begin position="102"/>
        <end position="319"/>
    </location>
</feature>
<accession>A0ABV8LSV1</accession>
<dbReference type="InterPro" id="IPR051393">
    <property type="entry name" value="ABC_transporter_permease"/>
</dbReference>
<evidence type="ECO:0000256" key="4">
    <source>
        <dbReference type="ARBA" id="ARBA00022692"/>
    </source>
</evidence>
<evidence type="ECO:0000256" key="5">
    <source>
        <dbReference type="ARBA" id="ARBA00022989"/>
    </source>
</evidence>
<comment type="caution">
    <text evidence="9">The sequence shown here is derived from an EMBL/GenBank/DDBJ whole genome shotgun (WGS) entry which is preliminary data.</text>
</comment>
<sequence>MDFSNEPPKLLELLYGVIGFLAVVGLLLFVLDKLPMRKDRWVALTFLFPAGLLLTIGLIVPAIRTFILSFTKPDIANPGQNKFAGFENYVWMFTEPESRHTLLNTLLWVVLVPTVSTAVGLIYSVLVDRSRGEAFAKSLIFMPMAISFVGAGIIWKFIYEYRPEDEQQLGLLNQIVVWLGGSPQQWLLKGPWNTLFLIVVLIWIQAGFAMVVLSAAIKAIPAEIVEAARLDGVTPWQMFWRVTVPSIRPALVVVLVTITIGTLKVFDIVRAMTGGNFGTSVLAYDMYNWAFPFDNTGRGSTLAVFLFLLVTPIVIYQIRNLRQQREIR</sequence>
<evidence type="ECO:0000256" key="3">
    <source>
        <dbReference type="ARBA" id="ARBA00022475"/>
    </source>
</evidence>
<feature type="transmembrane region" description="Helical" evidence="7">
    <location>
        <begin position="43"/>
        <end position="63"/>
    </location>
</feature>
<protein>
    <submittedName>
        <fullName evidence="9">Carbohydrate ABC transporter permease</fullName>
    </submittedName>
</protein>
<reference evidence="10" key="1">
    <citation type="journal article" date="2019" name="Int. J. Syst. Evol. Microbiol.">
        <title>The Global Catalogue of Microorganisms (GCM) 10K type strain sequencing project: providing services to taxonomists for standard genome sequencing and annotation.</title>
        <authorList>
            <consortium name="The Broad Institute Genomics Platform"/>
            <consortium name="The Broad Institute Genome Sequencing Center for Infectious Disease"/>
            <person name="Wu L."/>
            <person name="Ma J."/>
        </authorList>
    </citation>
    <scope>NUCLEOTIDE SEQUENCE [LARGE SCALE GENOMIC DNA]</scope>
    <source>
        <strain evidence="10">CGMCC 4.7289</strain>
    </source>
</reference>
<keyword evidence="4 7" id="KW-0812">Transmembrane</keyword>
<dbReference type="PANTHER" id="PTHR30193:SF18">
    <property type="entry name" value="OSMOPROTECTIVE COMPOUNDS UPTAKE PERMEASE PROTEIN GGTC"/>
    <property type="match status" value="1"/>
</dbReference>
<name>A0ABV8LSV1_9ACTN</name>
<feature type="transmembrane region" description="Helical" evidence="7">
    <location>
        <begin position="195"/>
        <end position="217"/>
    </location>
</feature>
<keyword evidence="10" id="KW-1185">Reference proteome</keyword>
<dbReference type="Gene3D" id="1.10.3720.10">
    <property type="entry name" value="MetI-like"/>
    <property type="match status" value="1"/>
</dbReference>
<dbReference type="PROSITE" id="PS50928">
    <property type="entry name" value="ABC_TM1"/>
    <property type="match status" value="1"/>
</dbReference>
<feature type="transmembrane region" description="Helical" evidence="7">
    <location>
        <begin position="13"/>
        <end position="31"/>
    </location>
</feature>
<gene>
    <name evidence="9" type="ORF">ACFOZ4_20150</name>
</gene>
<dbReference type="CDD" id="cd06261">
    <property type="entry name" value="TM_PBP2"/>
    <property type="match status" value="1"/>
</dbReference>
<comment type="subcellular location">
    <subcellularLocation>
        <location evidence="1 7">Cell membrane</location>
        <topology evidence="1 7">Multi-pass membrane protein</topology>
    </subcellularLocation>
</comment>
<evidence type="ECO:0000313" key="9">
    <source>
        <dbReference type="EMBL" id="MFC4132929.1"/>
    </source>
</evidence>
<dbReference type="Pfam" id="PF00528">
    <property type="entry name" value="BPD_transp_1"/>
    <property type="match status" value="1"/>
</dbReference>
<comment type="similarity">
    <text evidence="7">Belongs to the binding-protein-dependent transport system permease family.</text>
</comment>
<feature type="transmembrane region" description="Helical" evidence="7">
    <location>
        <begin position="106"/>
        <end position="127"/>
    </location>
</feature>
<feature type="transmembrane region" description="Helical" evidence="7">
    <location>
        <begin position="238"/>
        <end position="263"/>
    </location>
</feature>
<dbReference type="Proteomes" id="UP001595816">
    <property type="component" value="Unassembled WGS sequence"/>
</dbReference>
<evidence type="ECO:0000313" key="10">
    <source>
        <dbReference type="Proteomes" id="UP001595816"/>
    </source>
</evidence>
<keyword evidence="5 7" id="KW-1133">Transmembrane helix</keyword>
<dbReference type="EMBL" id="JBHSAY010000009">
    <property type="protein sequence ID" value="MFC4132929.1"/>
    <property type="molecule type" value="Genomic_DNA"/>
</dbReference>
<dbReference type="RefSeq" id="WP_253752217.1">
    <property type="nucleotide sequence ID" value="NZ_JAMZDZ010000001.1"/>
</dbReference>
<evidence type="ECO:0000256" key="6">
    <source>
        <dbReference type="ARBA" id="ARBA00023136"/>
    </source>
</evidence>
<keyword evidence="6 7" id="KW-0472">Membrane</keyword>
<evidence type="ECO:0000256" key="1">
    <source>
        <dbReference type="ARBA" id="ARBA00004651"/>
    </source>
</evidence>
<dbReference type="InterPro" id="IPR000515">
    <property type="entry name" value="MetI-like"/>
</dbReference>
<organism evidence="9 10">
    <name type="scientific">Hamadaea flava</name>
    <dbReference type="NCBI Taxonomy" id="1742688"/>
    <lineage>
        <taxon>Bacteria</taxon>
        <taxon>Bacillati</taxon>
        <taxon>Actinomycetota</taxon>
        <taxon>Actinomycetes</taxon>
        <taxon>Micromonosporales</taxon>
        <taxon>Micromonosporaceae</taxon>
        <taxon>Hamadaea</taxon>
    </lineage>
</organism>
<evidence type="ECO:0000259" key="8">
    <source>
        <dbReference type="PROSITE" id="PS50928"/>
    </source>
</evidence>
<evidence type="ECO:0000256" key="7">
    <source>
        <dbReference type="RuleBase" id="RU363032"/>
    </source>
</evidence>
<keyword evidence="2 7" id="KW-0813">Transport</keyword>
<feature type="transmembrane region" description="Helical" evidence="7">
    <location>
        <begin position="139"/>
        <end position="159"/>
    </location>
</feature>